<dbReference type="Proteomes" id="UP000250043">
    <property type="component" value="Unassembled WGS sequence"/>
</dbReference>
<organism evidence="2 3">
    <name type="scientific">Obba rivulosa</name>
    <dbReference type="NCBI Taxonomy" id="1052685"/>
    <lineage>
        <taxon>Eukaryota</taxon>
        <taxon>Fungi</taxon>
        <taxon>Dikarya</taxon>
        <taxon>Basidiomycota</taxon>
        <taxon>Agaricomycotina</taxon>
        <taxon>Agaricomycetes</taxon>
        <taxon>Polyporales</taxon>
        <taxon>Gelatoporiaceae</taxon>
        <taxon>Obba</taxon>
    </lineage>
</organism>
<feature type="compositionally biased region" description="Low complexity" evidence="1">
    <location>
        <begin position="265"/>
        <end position="275"/>
    </location>
</feature>
<evidence type="ECO:0000313" key="2">
    <source>
        <dbReference type="EMBL" id="OCH89499.1"/>
    </source>
</evidence>
<evidence type="ECO:0000256" key="1">
    <source>
        <dbReference type="SAM" id="MobiDB-lite"/>
    </source>
</evidence>
<name>A0A8E2DL48_9APHY</name>
<dbReference type="AlphaFoldDB" id="A0A8E2DL48"/>
<feature type="compositionally biased region" description="Low complexity" evidence="1">
    <location>
        <begin position="209"/>
        <end position="245"/>
    </location>
</feature>
<sequence length="459" mass="49461">MPLYPSYPPYSSLDARLTALHRSDDTSLRYMGLATYQLADPSQDDISYFYNLTFDEPGPSGLPGLHETQWLTPAGQSNSIVPSDRPPMQASYTTDLNAGPSGHAAIDPRVLSQPSTSTIPMSPSMADSGMQDGAIDESSDPQIQFHAPPLPYHSSAMTPDSGNYEVAEPRSPVACAETRSSGPSRTRQGRKTARARKPYDAEAPRRTTRAMTADARAPGSSRSSSSSEAFNSSGPSTPGSSSLGPDDAHIFVQDPACNHTGNPVLGPDTGLGLTQPLPPLEPTKKRRSKAPSRKPATGGIQKKKAKKAAPTPPVPRGPESQKFVACQVLLPETGKPCGWTAAYGDANAIDKHVAEHWDAYGSGNDGKMTCKWKGCASHMASHPANRQDWQRHVRTLPAHFALAYHCPIAGCDYSQRIDIMSRHLNSVHRDQPPPENWKQGLQPCIDPVHHSIHQDGGHH</sequence>
<evidence type="ECO:0000313" key="3">
    <source>
        <dbReference type="Proteomes" id="UP000250043"/>
    </source>
</evidence>
<proteinExistence type="predicted"/>
<protein>
    <submittedName>
        <fullName evidence="2">Uncharacterized protein</fullName>
    </submittedName>
</protein>
<feature type="compositionally biased region" description="Basic residues" evidence="1">
    <location>
        <begin position="187"/>
        <end position="196"/>
    </location>
</feature>
<gene>
    <name evidence="2" type="ORF">OBBRIDRAFT_826505</name>
</gene>
<accession>A0A8E2DL48</accession>
<feature type="region of interest" description="Disordered" evidence="1">
    <location>
        <begin position="124"/>
        <end position="320"/>
    </location>
</feature>
<reference evidence="2 3" key="1">
    <citation type="submission" date="2016-07" db="EMBL/GenBank/DDBJ databases">
        <title>Draft genome of the white-rot fungus Obba rivulosa 3A-2.</title>
        <authorList>
            <consortium name="DOE Joint Genome Institute"/>
            <person name="Miettinen O."/>
            <person name="Riley R."/>
            <person name="Acob R."/>
            <person name="Barry K."/>
            <person name="Cullen D."/>
            <person name="De Vries R."/>
            <person name="Hainaut M."/>
            <person name="Hatakka A."/>
            <person name="Henrissat B."/>
            <person name="Hilden K."/>
            <person name="Kuo R."/>
            <person name="Labutti K."/>
            <person name="Lipzen A."/>
            <person name="Makela M.R."/>
            <person name="Sandor L."/>
            <person name="Spatafora J.W."/>
            <person name="Grigoriev I.V."/>
            <person name="Hibbett D.S."/>
        </authorList>
    </citation>
    <scope>NUCLEOTIDE SEQUENCE [LARGE SCALE GENOMIC DNA]</scope>
    <source>
        <strain evidence="2 3">3A-2</strain>
    </source>
</reference>
<dbReference type="EMBL" id="KV722425">
    <property type="protein sequence ID" value="OCH89499.1"/>
    <property type="molecule type" value="Genomic_DNA"/>
</dbReference>
<keyword evidence="3" id="KW-1185">Reference proteome</keyword>